<evidence type="ECO:0000259" key="2">
    <source>
        <dbReference type="SMART" id="SM00646"/>
    </source>
</evidence>
<dbReference type="InterPro" id="IPR002508">
    <property type="entry name" value="MurNAc-LAA_cat"/>
</dbReference>
<dbReference type="PANTHER" id="PTHR30404">
    <property type="entry name" value="N-ACETYLMURAMOYL-L-ALANINE AMIDASE"/>
    <property type="match status" value="1"/>
</dbReference>
<keyword evidence="4" id="KW-1185">Reference proteome</keyword>
<evidence type="ECO:0000313" key="3">
    <source>
        <dbReference type="EMBL" id="MBI6872072.1"/>
    </source>
</evidence>
<dbReference type="SMART" id="SM00646">
    <property type="entry name" value="Ami_3"/>
    <property type="match status" value="1"/>
</dbReference>
<dbReference type="Gene3D" id="3.40.50.12090">
    <property type="match status" value="1"/>
</dbReference>
<sequence length="259" mass="28283">MSKFAIDSGHGCYPDIGAEGYLNEQNCALYIANRVINKLQTLGHQAWNVRPSSAWSVSNSLQQRCYNAANSDYLVSIHLNAGGGKGTEVFAMSEAGNALASNVVKALVALGFANRGVKDGSSLYVIRHSKPATILIEVCFVDTQSDADLYNKLGAESIANAIVQGLTGQTANVSNLKSAEQVHYVVCYNNDVDKRSALYLSEYLGCEAIDNSKTPFNYEGYYPIKIGEGNFMSYAKLNLKGEDRYKTMLKVAQYIEGRR</sequence>
<dbReference type="GO" id="GO:0009253">
    <property type="term" value="P:peptidoglycan catabolic process"/>
    <property type="evidence" value="ECO:0007669"/>
    <property type="project" value="InterPro"/>
</dbReference>
<comment type="caution">
    <text evidence="3">The sequence shown here is derived from an EMBL/GenBank/DDBJ whole genome shotgun (WGS) entry which is preliminary data.</text>
</comment>
<dbReference type="Gene3D" id="3.40.630.40">
    <property type="entry name" value="Zn-dependent exopeptidases"/>
    <property type="match status" value="1"/>
</dbReference>
<feature type="domain" description="MurNAc-LAA" evidence="2">
    <location>
        <begin position="63"/>
        <end position="167"/>
    </location>
</feature>
<proteinExistence type="predicted"/>
<keyword evidence="1" id="KW-0378">Hydrolase</keyword>
<reference evidence="3" key="1">
    <citation type="submission" date="2020-12" db="EMBL/GenBank/DDBJ databases">
        <title>Clostridium thailandense sp. nov., a novel acetogenic bacterium isolated from peat land soil in Thailand.</title>
        <authorList>
            <person name="Chaikitkaew S."/>
            <person name="Birkeland N.K."/>
        </authorList>
    </citation>
    <scope>NUCLEOTIDE SEQUENCE</scope>
    <source>
        <strain evidence="3">DSM 17425</strain>
    </source>
</reference>
<dbReference type="InterPro" id="IPR050695">
    <property type="entry name" value="N-acetylmuramoyl_amidase_3"/>
</dbReference>
<dbReference type="PANTHER" id="PTHR30404:SF0">
    <property type="entry name" value="N-ACETYLMURAMOYL-L-ALANINE AMIDASE AMIC"/>
    <property type="match status" value="1"/>
</dbReference>
<protein>
    <submittedName>
        <fullName evidence="3">N-acetylmuramoyl-L-alanine amidase</fullName>
    </submittedName>
</protein>
<dbReference type="Pfam" id="PF01520">
    <property type="entry name" value="Amidase_3"/>
    <property type="match status" value="1"/>
</dbReference>
<organism evidence="3 4">
    <name type="scientific">Clostridium aciditolerans</name>
    <dbReference type="NCBI Taxonomy" id="339861"/>
    <lineage>
        <taxon>Bacteria</taxon>
        <taxon>Bacillati</taxon>
        <taxon>Bacillota</taxon>
        <taxon>Clostridia</taxon>
        <taxon>Eubacteriales</taxon>
        <taxon>Clostridiaceae</taxon>
        <taxon>Clostridium</taxon>
    </lineage>
</organism>
<name>A0A934HWW4_9CLOT</name>
<accession>A0A934HWW4</accession>
<dbReference type="Proteomes" id="UP000622687">
    <property type="component" value="Unassembled WGS sequence"/>
</dbReference>
<dbReference type="GO" id="GO:0008745">
    <property type="term" value="F:N-acetylmuramoyl-L-alanine amidase activity"/>
    <property type="evidence" value="ECO:0007669"/>
    <property type="project" value="InterPro"/>
</dbReference>
<dbReference type="EMBL" id="JAEEGB010000005">
    <property type="protein sequence ID" value="MBI6872072.1"/>
    <property type="molecule type" value="Genomic_DNA"/>
</dbReference>
<dbReference type="GO" id="GO:0030288">
    <property type="term" value="C:outer membrane-bounded periplasmic space"/>
    <property type="evidence" value="ECO:0007669"/>
    <property type="project" value="TreeGrafter"/>
</dbReference>
<dbReference type="AlphaFoldDB" id="A0A934HWW4"/>
<dbReference type="CDD" id="cd02696">
    <property type="entry name" value="MurNAc-LAA"/>
    <property type="match status" value="1"/>
</dbReference>
<evidence type="ECO:0000313" key="4">
    <source>
        <dbReference type="Proteomes" id="UP000622687"/>
    </source>
</evidence>
<evidence type="ECO:0000256" key="1">
    <source>
        <dbReference type="ARBA" id="ARBA00022801"/>
    </source>
</evidence>
<gene>
    <name evidence="3" type="ORF">I6U51_05025</name>
</gene>
<dbReference type="RefSeq" id="WP_211141513.1">
    <property type="nucleotide sequence ID" value="NZ_JAEEGB010000005.1"/>
</dbReference>
<dbReference type="SUPFAM" id="SSF53187">
    <property type="entry name" value="Zn-dependent exopeptidases"/>
    <property type="match status" value="1"/>
</dbReference>